<evidence type="ECO:0000256" key="1">
    <source>
        <dbReference type="SAM" id="MobiDB-lite"/>
    </source>
</evidence>
<name>A0A1J7I6N7_9PEZI</name>
<evidence type="ECO:0000313" key="3">
    <source>
        <dbReference type="Proteomes" id="UP000182658"/>
    </source>
</evidence>
<feature type="compositionally biased region" description="Basic residues" evidence="1">
    <location>
        <begin position="126"/>
        <end position="135"/>
    </location>
</feature>
<organism evidence="2 3">
    <name type="scientific">Coniochaeta ligniaria NRRL 30616</name>
    <dbReference type="NCBI Taxonomy" id="1408157"/>
    <lineage>
        <taxon>Eukaryota</taxon>
        <taxon>Fungi</taxon>
        <taxon>Dikarya</taxon>
        <taxon>Ascomycota</taxon>
        <taxon>Pezizomycotina</taxon>
        <taxon>Sordariomycetes</taxon>
        <taxon>Sordariomycetidae</taxon>
        <taxon>Coniochaetales</taxon>
        <taxon>Coniochaetaceae</taxon>
        <taxon>Coniochaeta</taxon>
    </lineage>
</organism>
<keyword evidence="3" id="KW-1185">Reference proteome</keyword>
<feature type="compositionally biased region" description="Low complexity" evidence="1">
    <location>
        <begin position="70"/>
        <end position="84"/>
    </location>
</feature>
<dbReference type="AlphaFoldDB" id="A0A1J7I6N7"/>
<sequence>MADQTPPAKPTVHVPAINLIDATPRIAADEEELTTLNRKLLFPSPTPARRRHPRPRAASAPATLNLTAQPPTSNKPAAANSSAKRGPPRPSTPVTSVPSPWQGLSASILENLPPRGAVSAADSCTKKRSVRRRSKSTSERRRSVAGGSDSEQLWQGEWKGVVPARAQTPRADADVFGSEDMLEEPGHEAT</sequence>
<feature type="region of interest" description="Disordered" evidence="1">
    <location>
        <begin position="38"/>
        <end position="190"/>
    </location>
</feature>
<gene>
    <name evidence="2" type="ORF">CONLIGDRAFT_694150</name>
</gene>
<reference evidence="2 3" key="1">
    <citation type="submission" date="2016-10" db="EMBL/GenBank/DDBJ databases">
        <title>Draft genome sequence of Coniochaeta ligniaria NRRL30616, a lignocellulolytic fungus for bioabatement of inhibitors in plant biomass hydrolysates.</title>
        <authorList>
            <consortium name="DOE Joint Genome Institute"/>
            <person name="Jimenez D.J."/>
            <person name="Hector R.E."/>
            <person name="Riley R."/>
            <person name="Sun H."/>
            <person name="Grigoriev I.V."/>
            <person name="Van Elsas J.D."/>
            <person name="Nichols N.N."/>
        </authorList>
    </citation>
    <scope>NUCLEOTIDE SEQUENCE [LARGE SCALE GENOMIC DNA]</scope>
    <source>
        <strain evidence="2 3">NRRL 30616</strain>
    </source>
</reference>
<dbReference type="Proteomes" id="UP000182658">
    <property type="component" value="Unassembled WGS sequence"/>
</dbReference>
<dbReference type="InParanoid" id="A0A1J7I6N7"/>
<proteinExistence type="predicted"/>
<dbReference type="EMBL" id="KV875108">
    <property type="protein sequence ID" value="OIW23174.1"/>
    <property type="molecule type" value="Genomic_DNA"/>
</dbReference>
<accession>A0A1J7I6N7</accession>
<evidence type="ECO:0000313" key="2">
    <source>
        <dbReference type="EMBL" id="OIW23174.1"/>
    </source>
</evidence>
<protein>
    <submittedName>
        <fullName evidence="2">Uncharacterized protein</fullName>
    </submittedName>
</protein>